<dbReference type="SUPFAM" id="SSF51445">
    <property type="entry name" value="(Trans)glycosidases"/>
    <property type="match status" value="1"/>
</dbReference>
<feature type="chain" id="PRO_5043653458" description="Beta-hexosaminidase" evidence="9">
    <location>
        <begin position="19"/>
        <end position="522"/>
    </location>
</feature>
<evidence type="ECO:0000259" key="10">
    <source>
        <dbReference type="Pfam" id="PF00728"/>
    </source>
</evidence>
<evidence type="ECO:0000256" key="8">
    <source>
        <dbReference type="PIRSR" id="PIRSR001093-1"/>
    </source>
</evidence>
<dbReference type="AlphaFoldDB" id="A0AAV8Y1I0"/>
<feature type="domain" description="Glycoside hydrolase family 20 catalytic" evidence="10">
    <location>
        <begin position="170"/>
        <end position="485"/>
    </location>
</feature>
<dbReference type="FunFam" id="3.20.20.80:FF:000063">
    <property type="entry name" value="Beta-hexosaminidase"/>
    <property type="match status" value="1"/>
</dbReference>
<organism evidence="12 13">
    <name type="scientific">Aromia moschata</name>
    <dbReference type="NCBI Taxonomy" id="1265417"/>
    <lineage>
        <taxon>Eukaryota</taxon>
        <taxon>Metazoa</taxon>
        <taxon>Ecdysozoa</taxon>
        <taxon>Arthropoda</taxon>
        <taxon>Hexapoda</taxon>
        <taxon>Insecta</taxon>
        <taxon>Pterygota</taxon>
        <taxon>Neoptera</taxon>
        <taxon>Endopterygota</taxon>
        <taxon>Coleoptera</taxon>
        <taxon>Polyphaga</taxon>
        <taxon>Cucujiformia</taxon>
        <taxon>Chrysomeloidea</taxon>
        <taxon>Cerambycidae</taxon>
        <taxon>Cerambycinae</taxon>
        <taxon>Callichromatini</taxon>
        <taxon>Aromia</taxon>
    </lineage>
</organism>
<dbReference type="InterPro" id="IPR017853">
    <property type="entry name" value="GH"/>
</dbReference>
<dbReference type="PANTHER" id="PTHR22600">
    <property type="entry name" value="BETA-HEXOSAMINIDASE"/>
    <property type="match status" value="1"/>
</dbReference>
<evidence type="ECO:0000256" key="7">
    <source>
        <dbReference type="PIRNR" id="PIRNR001093"/>
    </source>
</evidence>
<keyword evidence="6 7" id="KW-0326">Glycosidase</keyword>
<evidence type="ECO:0000256" key="3">
    <source>
        <dbReference type="ARBA" id="ARBA00022729"/>
    </source>
</evidence>
<keyword evidence="4 7" id="KW-0378">Hydrolase</keyword>
<accession>A0AAV8Y1I0</accession>
<comment type="caution">
    <text evidence="12">The sequence shown here is derived from an EMBL/GenBank/DDBJ whole genome shotgun (WGS) entry which is preliminary data.</text>
</comment>
<name>A0AAV8Y1I0_9CUCU</name>
<dbReference type="GO" id="GO:0016020">
    <property type="term" value="C:membrane"/>
    <property type="evidence" value="ECO:0007669"/>
    <property type="project" value="TreeGrafter"/>
</dbReference>
<gene>
    <name evidence="12" type="ORF">NQ318_013093</name>
</gene>
<evidence type="ECO:0000313" key="12">
    <source>
        <dbReference type="EMBL" id="KAJ8944945.1"/>
    </source>
</evidence>
<protein>
    <recommendedName>
        <fullName evidence="7">Beta-hexosaminidase</fullName>
        <ecNumber evidence="7">3.2.1.52</ecNumber>
    </recommendedName>
</protein>
<evidence type="ECO:0000256" key="4">
    <source>
        <dbReference type="ARBA" id="ARBA00022801"/>
    </source>
</evidence>
<keyword evidence="5" id="KW-0325">Glycoprotein</keyword>
<keyword evidence="13" id="KW-1185">Reference proteome</keyword>
<dbReference type="GO" id="GO:0006689">
    <property type="term" value="P:ganglioside catabolic process"/>
    <property type="evidence" value="ECO:0007669"/>
    <property type="project" value="TreeGrafter"/>
</dbReference>
<dbReference type="SUPFAM" id="SSF55545">
    <property type="entry name" value="beta-N-acetylhexosaminidase-like domain"/>
    <property type="match status" value="1"/>
</dbReference>
<dbReference type="EMBL" id="JAPWTK010000233">
    <property type="protein sequence ID" value="KAJ8944945.1"/>
    <property type="molecule type" value="Genomic_DNA"/>
</dbReference>
<dbReference type="Pfam" id="PF00728">
    <property type="entry name" value="Glyco_hydro_20"/>
    <property type="match status" value="1"/>
</dbReference>
<dbReference type="GO" id="GO:0005764">
    <property type="term" value="C:lysosome"/>
    <property type="evidence" value="ECO:0007669"/>
    <property type="project" value="TreeGrafter"/>
</dbReference>
<evidence type="ECO:0000256" key="5">
    <source>
        <dbReference type="ARBA" id="ARBA00023180"/>
    </source>
</evidence>
<dbReference type="InterPro" id="IPR029019">
    <property type="entry name" value="HEX_eukaryotic_N"/>
</dbReference>
<comment type="catalytic activity">
    <reaction evidence="1 7">
        <text>Hydrolysis of terminal non-reducing N-acetyl-D-hexosamine residues in N-acetyl-beta-D-hexosaminides.</text>
        <dbReference type="EC" id="3.2.1.52"/>
    </reaction>
</comment>
<evidence type="ECO:0000256" key="9">
    <source>
        <dbReference type="SAM" id="SignalP"/>
    </source>
</evidence>
<dbReference type="InterPro" id="IPR025705">
    <property type="entry name" value="Beta_hexosaminidase_sua/sub"/>
</dbReference>
<feature type="active site" description="Proton donor" evidence="8">
    <location>
        <position position="325"/>
    </location>
</feature>
<dbReference type="GO" id="GO:0005975">
    <property type="term" value="P:carbohydrate metabolic process"/>
    <property type="evidence" value="ECO:0007669"/>
    <property type="project" value="InterPro"/>
</dbReference>
<sequence length="522" mass="59603">MIAVKLLITSALLLSVDCYIVDPGPKVIATKGEVWPKPQLQQNYDSYFIVQPQIFEFRIIWDGYQKGRDNFDSSSNIYYKKLWLSDDNYLGYLSTLNVSLHGPCVEDEYPSFSMSEEYTLVVTDRTVELSSNTTWGILRGLETFSQLIYRGDDTITLRINSTVIMDYPRFSHRGLLLDTARHYIPMDKILTTLDAMVYNKMNVFHWHIVDDQSFPYVSKKFPELSEKGAYTNAMVYSPSDIKEVIEYARIRGIRVLPEFDTPGHTRSWGVARPELLTECYSDGYKTGQLGPLDPTKNDSYSFLQDLFQEIGEVFPDEYIHLGGDEVDFDCWESNPDITAFMEKHNITGQYAELESLYIQQLINIVDELNSKSIVWEEVFVNGVVLPNDTLVHVWKGGWEVTIFDVTATGRPALLSACWYLDHLDSDGDWEKFYSCDPYGFFGTDEQKKLVLGGEACMWSEVVNEYNVISRVWPRASAAAEKLWSSENVTDVTDAAKRLEEHTCRMNARGIGAQPPNAAGYCL</sequence>
<dbReference type="Proteomes" id="UP001162162">
    <property type="component" value="Unassembled WGS sequence"/>
</dbReference>
<dbReference type="InterPro" id="IPR015883">
    <property type="entry name" value="Glyco_hydro_20_cat"/>
</dbReference>
<feature type="domain" description="Beta-hexosaminidase eukaryotic type N-terminal" evidence="11">
    <location>
        <begin position="91"/>
        <end position="147"/>
    </location>
</feature>
<keyword evidence="3 9" id="KW-0732">Signal</keyword>
<dbReference type="EC" id="3.2.1.52" evidence="7"/>
<dbReference type="GO" id="GO:0030203">
    <property type="term" value="P:glycosaminoglycan metabolic process"/>
    <property type="evidence" value="ECO:0007669"/>
    <property type="project" value="TreeGrafter"/>
</dbReference>
<feature type="signal peptide" evidence="9">
    <location>
        <begin position="1"/>
        <end position="18"/>
    </location>
</feature>
<evidence type="ECO:0000256" key="1">
    <source>
        <dbReference type="ARBA" id="ARBA00001231"/>
    </source>
</evidence>
<dbReference type="InterPro" id="IPR029018">
    <property type="entry name" value="Hex-like_dom2"/>
</dbReference>
<dbReference type="GO" id="GO:0004563">
    <property type="term" value="F:beta-N-acetylhexosaminidase activity"/>
    <property type="evidence" value="ECO:0007669"/>
    <property type="project" value="UniProtKB-EC"/>
</dbReference>
<evidence type="ECO:0000256" key="2">
    <source>
        <dbReference type="ARBA" id="ARBA00006285"/>
    </source>
</evidence>
<evidence type="ECO:0000259" key="11">
    <source>
        <dbReference type="Pfam" id="PF14845"/>
    </source>
</evidence>
<dbReference type="Pfam" id="PF14845">
    <property type="entry name" value="Glycohydro_20b2"/>
    <property type="match status" value="1"/>
</dbReference>
<proteinExistence type="inferred from homology"/>
<dbReference type="CDD" id="cd06562">
    <property type="entry name" value="GH20_HexA_HexB-like"/>
    <property type="match status" value="1"/>
</dbReference>
<reference evidence="12" key="1">
    <citation type="journal article" date="2023" name="Insect Mol. Biol.">
        <title>Genome sequencing provides insights into the evolution of gene families encoding plant cell wall-degrading enzymes in longhorned beetles.</title>
        <authorList>
            <person name="Shin N.R."/>
            <person name="Okamura Y."/>
            <person name="Kirsch R."/>
            <person name="Pauchet Y."/>
        </authorList>
    </citation>
    <scope>NUCLEOTIDE SEQUENCE</scope>
    <source>
        <strain evidence="12">AMC_N1</strain>
    </source>
</reference>
<dbReference type="PIRSF" id="PIRSF001093">
    <property type="entry name" value="B-hxosamndse_ab_euk"/>
    <property type="match status" value="1"/>
</dbReference>
<comment type="similarity">
    <text evidence="2 7">Belongs to the glycosyl hydrolase 20 family.</text>
</comment>
<dbReference type="PRINTS" id="PR00738">
    <property type="entry name" value="GLHYDRLASE20"/>
</dbReference>
<evidence type="ECO:0000256" key="6">
    <source>
        <dbReference type="ARBA" id="ARBA00023295"/>
    </source>
</evidence>
<dbReference type="Gene3D" id="3.20.20.80">
    <property type="entry name" value="Glycosidases"/>
    <property type="match status" value="1"/>
</dbReference>
<dbReference type="Gene3D" id="3.30.379.10">
    <property type="entry name" value="Chitobiase/beta-hexosaminidase domain 2-like"/>
    <property type="match status" value="1"/>
</dbReference>
<evidence type="ECO:0000313" key="13">
    <source>
        <dbReference type="Proteomes" id="UP001162162"/>
    </source>
</evidence>
<dbReference type="PANTHER" id="PTHR22600:SF21">
    <property type="entry name" value="BETA-HEXOSAMINIDASE A"/>
    <property type="match status" value="1"/>
</dbReference>